<dbReference type="EMBL" id="LRBV02000007">
    <property type="status" value="NOT_ANNOTATED_CDS"/>
    <property type="molecule type" value="Genomic_DNA"/>
</dbReference>
<dbReference type="PANTHER" id="PTHR33325">
    <property type="entry name" value="ZINC FINGER, CCHC-TYPE-RELATED"/>
    <property type="match status" value="1"/>
</dbReference>
<accession>A0A7N2M7H4</accession>
<dbReference type="Gramene" id="QL07p048782:mrna">
    <property type="protein sequence ID" value="QL07p048782:mrna"/>
    <property type="gene ID" value="QL07p048782"/>
</dbReference>
<dbReference type="AlphaFoldDB" id="A0A7N2M7H4"/>
<protein>
    <submittedName>
        <fullName evidence="1">Uncharacterized protein</fullName>
    </submittedName>
</protein>
<dbReference type="EnsemblPlants" id="QL07p048782:mrna">
    <property type="protein sequence ID" value="QL07p048782:mrna"/>
    <property type="gene ID" value="QL07p048782"/>
</dbReference>
<dbReference type="PANTHER" id="PTHR33325:SF11">
    <property type="entry name" value="COLD SHOCK DOMAIN-CONTAINING PROTEIN 4-LIKE"/>
    <property type="match status" value="1"/>
</dbReference>
<dbReference type="InParanoid" id="A0A7N2M7H4"/>
<reference evidence="1" key="2">
    <citation type="submission" date="2021-01" db="UniProtKB">
        <authorList>
            <consortium name="EnsemblPlants"/>
        </authorList>
    </citation>
    <scope>IDENTIFICATION</scope>
</reference>
<sequence length="150" mass="17378">MSNLTKLEFATLDISGKNYLSWILDVEIHLEAMALAETIKDDNEESPQNRAKAMIFIRHHLHEELKTECGIKGHWLRTCRMPKHLVDLYQASLKEKGKVVEENLVELGDPEDYLDASDGVNITHLETSDFFRDINREAWNLIGDQNDHKY</sequence>
<dbReference type="Proteomes" id="UP000594261">
    <property type="component" value="Chromosome 7"/>
</dbReference>
<organism evidence="1 2">
    <name type="scientific">Quercus lobata</name>
    <name type="common">Valley oak</name>
    <dbReference type="NCBI Taxonomy" id="97700"/>
    <lineage>
        <taxon>Eukaryota</taxon>
        <taxon>Viridiplantae</taxon>
        <taxon>Streptophyta</taxon>
        <taxon>Embryophyta</taxon>
        <taxon>Tracheophyta</taxon>
        <taxon>Spermatophyta</taxon>
        <taxon>Magnoliopsida</taxon>
        <taxon>eudicotyledons</taxon>
        <taxon>Gunneridae</taxon>
        <taxon>Pentapetalae</taxon>
        <taxon>rosids</taxon>
        <taxon>fabids</taxon>
        <taxon>Fagales</taxon>
        <taxon>Fagaceae</taxon>
        <taxon>Quercus</taxon>
    </lineage>
</organism>
<dbReference type="OMA" id="FRDINRE"/>
<keyword evidence="2" id="KW-1185">Reference proteome</keyword>
<evidence type="ECO:0000313" key="2">
    <source>
        <dbReference type="Proteomes" id="UP000594261"/>
    </source>
</evidence>
<evidence type="ECO:0000313" key="1">
    <source>
        <dbReference type="EnsemblPlants" id="QL07p048782:mrna"/>
    </source>
</evidence>
<name>A0A7N2M7H4_QUELO</name>
<proteinExistence type="predicted"/>
<reference evidence="1 2" key="1">
    <citation type="journal article" date="2016" name="G3 (Bethesda)">
        <title>First Draft Assembly and Annotation of the Genome of a California Endemic Oak Quercus lobata Nee (Fagaceae).</title>
        <authorList>
            <person name="Sork V.L."/>
            <person name="Fitz-Gibbon S.T."/>
            <person name="Puiu D."/>
            <person name="Crepeau M."/>
            <person name="Gugger P.F."/>
            <person name="Sherman R."/>
            <person name="Stevens K."/>
            <person name="Langley C.H."/>
            <person name="Pellegrini M."/>
            <person name="Salzberg S.L."/>
        </authorList>
    </citation>
    <scope>NUCLEOTIDE SEQUENCE [LARGE SCALE GENOMIC DNA]</scope>
    <source>
        <strain evidence="1 2">cv. SW786</strain>
    </source>
</reference>